<evidence type="ECO:0000259" key="2">
    <source>
        <dbReference type="Pfam" id="PF00149"/>
    </source>
</evidence>
<proteinExistence type="predicted"/>
<evidence type="ECO:0000256" key="1">
    <source>
        <dbReference type="SAM" id="SignalP"/>
    </source>
</evidence>
<evidence type="ECO:0000313" key="4">
    <source>
        <dbReference type="Proteomes" id="UP000295416"/>
    </source>
</evidence>
<feature type="signal peptide" evidence="1">
    <location>
        <begin position="1"/>
        <end position="26"/>
    </location>
</feature>
<feature type="chain" id="PRO_5020944213" evidence="1">
    <location>
        <begin position="27"/>
        <end position="318"/>
    </location>
</feature>
<comment type="caution">
    <text evidence="3">The sequence shown here is derived from an EMBL/GenBank/DDBJ whole genome shotgun (WGS) entry which is preliminary data.</text>
</comment>
<reference evidence="3 4" key="1">
    <citation type="submission" date="2019-03" db="EMBL/GenBank/DDBJ databases">
        <title>Genomic Encyclopedia of Type Strains, Phase IV (KMG-IV): sequencing the most valuable type-strain genomes for metagenomic binning, comparative biology and taxonomic classification.</title>
        <authorList>
            <person name="Goeker M."/>
        </authorList>
    </citation>
    <scope>NUCLEOTIDE SEQUENCE [LARGE SCALE GENOMIC DNA]</scope>
    <source>
        <strain evidence="3 4">DSM 19377</strain>
    </source>
</reference>
<dbReference type="InterPro" id="IPR029052">
    <property type="entry name" value="Metallo-depent_PP-like"/>
</dbReference>
<dbReference type="EMBL" id="SLXK01000039">
    <property type="protein sequence ID" value="TCP21867.1"/>
    <property type="molecule type" value="Genomic_DNA"/>
</dbReference>
<accession>A0A4R2NK48</accession>
<keyword evidence="1" id="KW-0732">Signal</keyword>
<dbReference type="InterPro" id="IPR004843">
    <property type="entry name" value="Calcineurin-like_PHP"/>
</dbReference>
<keyword evidence="4" id="KW-1185">Reference proteome</keyword>
<dbReference type="InterPro" id="IPR051918">
    <property type="entry name" value="STPP_CPPED1"/>
</dbReference>
<dbReference type="PANTHER" id="PTHR43143:SF1">
    <property type="entry name" value="SERINE_THREONINE-PROTEIN PHOSPHATASE CPPED1"/>
    <property type="match status" value="1"/>
</dbReference>
<sequence>MNKSKKVFSLLTVSLFVLSLSVSASAKEKKKHHEQPKLEFPVISDTQLTVGNETSHRKLEHALQDLYNINHNSDAMVINGDMINDGRAASYEKFRDILNQYPHPDKTFFTIGNHEFFKNDGNEASIGRFLDFTGLDKVYYEKNVKGYPFIFLGTESWGPVDSPTKDSAVLSDAQLNWLNQTLKERSKTKKPIFVFLHQPLPHTFYGTDIDYYKNAVIQDEELKNILSKYPQVIFFSGHMHWDLRFPGMFLQKDFTMVSSGAVYDTWGPDGNGYETVIDPEGSQGLYVKVYDDKVVIKGRDFTNNKWLKEYQHTVDTPK</sequence>
<dbReference type="GO" id="GO:0016787">
    <property type="term" value="F:hydrolase activity"/>
    <property type="evidence" value="ECO:0007669"/>
    <property type="project" value="InterPro"/>
</dbReference>
<gene>
    <name evidence="3" type="ORF">EV207_1399</name>
</gene>
<dbReference type="AlphaFoldDB" id="A0A4R2NK48"/>
<evidence type="ECO:0000313" key="3">
    <source>
        <dbReference type="EMBL" id="TCP21867.1"/>
    </source>
</evidence>
<organism evidence="3 4">
    <name type="scientific">Scopulibacillus darangshiensis</name>
    <dbReference type="NCBI Taxonomy" id="442528"/>
    <lineage>
        <taxon>Bacteria</taxon>
        <taxon>Bacillati</taxon>
        <taxon>Bacillota</taxon>
        <taxon>Bacilli</taxon>
        <taxon>Bacillales</taxon>
        <taxon>Sporolactobacillaceae</taxon>
        <taxon>Scopulibacillus</taxon>
    </lineage>
</organism>
<dbReference type="RefSeq" id="WP_243647148.1">
    <property type="nucleotide sequence ID" value="NZ_SLXK01000039.1"/>
</dbReference>
<dbReference type="Gene3D" id="3.60.21.10">
    <property type="match status" value="1"/>
</dbReference>
<protein>
    <submittedName>
        <fullName evidence="3">3',5'-cyclic AMP phosphodiesterase CpdA</fullName>
    </submittedName>
</protein>
<dbReference type="Proteomes" id="UP000295416">
    <property type="component" value="Unassembled WGS sequence"/>
</dbReference>
<dbReference type="Pfam" id="PF00149">
    <property type="entry name" value="Metallophos"/>
    <property type="match status" value="1"/>
</dbReference>
<name>A0A4R2NK48_9BACL</name>
<feature type="domain" description="Calcineurin-like phosphoesterase" evidence="2">
    <location>
        <begin position="42"/>
        <end position="241"/>
    </location>
</feature>
<dbReference type="PANTHER" id="PTHR43143">
    <property type="entry name" value="METALLOPHOSPHOESTERASE, CALCINEURIN SUPERFAMILY"/>
    <property type="match status" value="1"/>
</dbReference>
<dbReference type="SUPFAM" id="SSF56300">
    <property type="entry name" value="Metallo-dependent phosphatases"/>
    <property type="match status" value="1"/>
</dbReference>